<feature type="transmembrane region" description="Helical" evidence="2">
    <location>
        <begin position="112"/>
        <end position="130"/>
    </location>
</feature>
<gene>
    <name evidence="3" type="ORF">Pro02_75670</name>
</gene>
<feature type="transmembrane region" description="Helical" evidence="2">
    <location>
        <begin position="73"/>
        <end position="92"/>
    </location>
</feature>
<dbReference type="AlphaFoldDB" id="A0A8J3S990"/>
<keyword evidence="2" id="KW-0812">Transmembrane</keyword>
<proteinExistence type="predicted"/>
<keyword evidence="2" id="KW-0472">Membrane</keyword>
<evidence type="ECO:0000256" key="1">
    <source>
        <dbReference type="SAM" id="MobiDB-lite"/>
    </source>
</evidence>
<protein>
    <submittedName>
        <fullName evidence="3">Uncharacterized protein</fullName>
    </submittedName>
</protein>
<dbReference type="EMBL" id="BOOI01000110">
    <property type="protein sequence ID" value="GIH89159.1"/>
    <property type="molecule type" value="Genomic_DNA"/>
</dbReference>
<evidence type="ECO:0000256" key="2">
    <source>
        <dbReference type="SAM" id="Phobius"/>
    </source>
</evidence>
<evidence type="ECO:0000313" key="3">
    <source>
        <dbReference type="EMBL" id="GIH89159.1"/>
    </source>
</evidence>
<keyword evidence="4" id="KW-1185">Reference proteome</keyword>
<keyword evidence="2" id="KW-1133">Transmembrane helix</keyword>
<organism evidence="3 4">
    <name type="scientific">Planobispora rosea</name>
    <dbReference type="NCBI Taxonomy" id="35762"/>
    <lineage>
        <taxon>Bacteria</taxon>
        <taxon>Bacillati</taxon>
        <taxon>Actinomycetota</taxon>
        <taxon>Actinomycetes</taxon>
        <taxon>Streptosporangiales</taxon>
        <taxon>Streptosporangiaceae</taxon>
        <taxon>Planobispora</taxon>
    </lineage>
</organism>
<reference evidence="3" key="1">
    <citation type="submission" date="2021-01" db="EMBL/GenBank/DDBJ databases">
        <title>Whole genome shotgun sequence of Planobispora rosea NBRC 15558.</title>
        <authorList>
            <person name="Komaki H."/>
            <person name="Tamura T."/>
        </authorList>
    </citation>
    <scope>NUCLEOTIDE SEQUENCE</scope>
    <source>
        <strain evidence="3">NBRC 15558</strain>
    </source>
</reference>
<evidence type="ECO:0000313" key="4">
    <source>
        <dbReference type="Proteomes" id="UP000655044"/>
    </source>
</evidence>
<comment type="caution">
    <text evidence="3">The sequence shown here is derived from an EMBL/GenBank/DDBJ whole genome shotgun (WGS) entry which is preliminary data.</text>
</comment>
<accession>A0A8J3S990</accession>
<name>A0A8J3S990_PLARO</name>
<feature type="transmembrane region" description="Helical" evidence="2">
    <location>
        <begin position="151"/>
        <end position="171"/>
    </location>
</feature>
<dbReference type="Proteomes" id="UP000655044">
    <property type="component" value="Unassembled WGS sequence"/>
</dbReference>
<sequence>MSFIVTTTLSVIGLYFTWRADRRAERGGSGPAAIQARTPTVQPPRQATAYPPPETRGHGVSGRGTPPQAGGGAWIAAWAGVVLTGTTAIYMIPDHMVHSFPSRQEFGDAYQASVIMTAIAAFGLAVSAWVRGRTDWRTQRRITRRIVYVHALVALAGLTVCVVATVTNLQYMQ</sequence>
<feature type="region of interest" description="Disordered" evidence="1">
    <location>
        <begin position="25"/>
        <end position="68"/>
    </location>
</feature>